<feature type="transmembrane region" description="Helical" evidence="2">
    <location>
        <begin position="191"/>
        <end position="213"/>
    </location>
</feature>
<feature type="transmembrane region" description="Helical" evidence="2">
    <location>
        <begin position="323"/>
        <end position="351"/>
    </location>
</feature>
<gene>
    <name evidence="3" type="ORF">QBC34DRAFT_25527</name>
</gene>
<dbReference type="EMBL" id="MU866018">
    <property type="protein sequence ID" value="KAK4442377.1"/>
    <property type="molecule type" value="Genomic_DNA"/>
</dbReference>
<comment type="caution">
    <text evidence="3">The sequence shown here is derived from an EMBL/GenBank/DDBJ whole genome shotgun (WGS) entry which is preliminary data.</text>
</comment>
<evidence type="ECO:0000256" key="1">
    <source>
        <dbReference type="SAM" id="MobiDB-lite"/>
    </source>
</evidence>
<sequence>MGAYTSKESCEAQGSFVNCTLSPANVTDFSLVTHVGEFARGEYPPNQDIAGIGVGFAQPPCSPPALTHSQVLGTFLGVTVVSLLCSVVSTIWWWSKNVFGFKKRMARKEKAAVKSMKFSFAKFLEAVVITCSDQQIFTGCAYAVTLRWWTGCEISAYHYNIVADMLLVTCATHLTAVTVSRNYWENPWPSGIRIILTALLYVVTGILLSNAGVESLSFPTKVPEDSATYDPILLPAACFQIDKSQVPSNIENSLSSRQNFWDSAIPGWREWMLMFICYAVAVLVRIVSLIKSGGEKEGGKRRRIVAWTKRKFSFFFKGVPRRVLYLIFGLYLVANNAVGIWTVASLGYYVFHLRRWVGNSGWFKENAGRNPEDDPYSFGQLVPVFLNLLLLFAIIQFIADEASRRTERKKARAEHKLYFARKDSENPYFPADDVSAEAKKTVAVTVKPAVSVDSDAITPVAAFDEGPPVSNKRSTSVSPKQTSVVEVVDVASARDGDSEKEKEKEKAA</sequence>
<feature type="transmembrane region" description="Helical" evidence="2">
    <location>
        <begin position="72"/>
        <end position="95"/>
    </location>
</feature>
<proteinExistence type="predicted"/>
<dbReference type="PANTHER" id="PTHR37577">
    <property type="entry name" value="INTEGRAL MEMBRANE PROTEIN"/>
    <property type="match status" value="1"/>
</dbReference>
<dbReference type="PANTHER" id="PTHR37577:SF1">
    <property type="entry name" value="INTEGRAL MEMBRANE PROTEIN"/>
    <property type="match status" value="1"/>
</dbReference>
<dbReference type="Proteomes" id="UP001321760">
    <property type="component" value="Unassembled WGS sequence"/>
</dbReference>
<evidence type="ECO:0000256" key="2">
    <source>
        <dbReference type="SAM" id="Phobius"/>
    </source>
</evidence>
<dbReference type="InterPro" id="IPR053018">
    <property type="entry name" value="Elsinochrome_Biosynth-Asso"/>
</dbReference>
<keyword evidence="2" id="KW-0472">Membrane</keyword>
<feature type="transmembrane region" description="Helical" evidence="2">
    <location>
        <begin position="271"/>
        <end position="293"/>
    </location>
</feature>
<accession>A0AAV9G3M1</accession>
<evidence type="ECO:0008006" key="5">
    <source>
        <dbReference type="Google" id="ProtNLM"/>
    </source>
</evidence>
<evidence type="ECO:0000313" key="4">
    <source>
        <dbReference type="Proteomes" id="UP001321760"/>
    </source>
</evidence>
<feature type="compositionally biased region" description="Polar residues" evidence="1">
    <location>
        <begin position="471"/>
        <end position="484"/>
    </location>
</feature>
<keyword evidence="4" id="KW-1185">Reference proteome</keyword>
<feature type="region of interest" description="Disordered" evidence="1">
    <location>
        <begin position="461"/>
        <end position="508"/>
    </location>
</feature>
<dbReference type="AlphaFoldDB" id="A0AAV9G3M1"/>
<name>A0AAV9G3M1_9PEZI</name>
<feature type="compositionally biased region" description="Basic and acidic residues" evidence="1">
    <location>
        <begin position="492"/>
        <end position="508"/>
    </location>
</feature>
<protein>
    <recommendedName>
        <fullName evidence="5">Transmembrane protein</fullName>
    </recommendedName>
</protein>
<organism evidence="3 4">
    <name type="scientific">Podospora aff. communis PSN243</name>
    <dbReference type="NCBI Taxonomy" id="3040156"/>
    <lineage>
        <taxon>Eukaryota</taxon>
        <taxon>Fungi</taxon>
        <taxon>Dikarya</taxon>
        <taxon>Ascomycota</taxon>
        <taxon>Pezizomycotina</taxon>
        <taxon>Sordariomycetes</taxon>
        <taxon>Sordariomycetidae</taxon>
        <taxon>Sordariales</taxon>
        <taxon>Podosporaceae</taxon>
        <taxon>Podospora</taxon>
    </lineage>
</organism>
<evidence type="ECO:0000313" key="3">
    <source>
        <dbReference type="EMBL" id="KAK4442377.1"/>
    </source>
</evidence>
<reference evidence="3" key="2">
    <citation type="submission" date="2023-05" db="EMBL/GenBank/DDBJ databases">
        <authorList>
            <consortium name="Lawrence Berkeley National Laboratory"/>
            <person name="Steindorff A."/>
            <person name="Hensen N."/>
            <person name="Bonometti L."/>
            <person name="Westerberg I."/>
            <person name="Brannstrom I.O."/>
            <person name="Guillou S."/>
            <person name="Cros-Aarteil S."/>
            <person name="Calhoun S."/>
            <person name="Haridas S."/>
            <person name="Kuo A."/>
            <person name="Mondo S."/>
            <person name="Pangilinan J."/>
            <person name="Riley R."/>
            <person name="Labutti K."/>
            <person name="Andreopoulos B."/>
            <person name="Lipzen A."/>
            <person name="Chen C."/>
            <person name="Yanf M."/>
            <person name="Daum C."/>
            <person name="Ng V."/>
            <person name="Clum A."/>
            <person name="Ohm R."/>
            <person name="Martin F."/>
            <person name="Silar P."/>
            <person name="Natvig D."/>
            <person name="Lalanne C."/>
            <person name="Gautier V."/>
            <person name="Ament-Velasquez S.L."/>
            <person name="Kruys A."/>
            <person name="Hutchinson M.I."/>
            <person name="Powell A.J."/>
            <person name="Barry K."/>
            <person name="Miller A.N."/>
            <person name="Grigoriev I.V."/>
            <person name="Debuchy R."/>
            <person name="Gladieux P."/>
            <person name="Thoren M.H."/>
            <person name="Johannesson H."/>
        </authorList>
    </citation>
    <scope>NUCLEOTIDE SEQUENCE</scope>
    <source>
        <strain evidence="3">PSN243</strain>
    </source>
</reference>
<keyword evidence="2" id="KW-1133">Transmembrane helix</keyword>
<reference evidence="3" key="1">
    <citation type="journal article" date="2023" name="Mol. Phylogenet. Evol.">
        <title>Genome-scale phylogeny and comparative genomics of the fungal order Sordariales.</title>
        <authorList>
            <person name="Hensen N."/>
            <person name="Bonometti L."/>
            <person name="Westerberg I."/>
            <person name="Brannstrom I.O."/>
            <person name="Guillou S."/>
            <person name="Cros-Aarteil S."/>
            <person name="Calhoun S."/>
            <person name="Haridas S."/>
            <person name="Kuo A."/>
            <person name="Mondo S."/>
            <person name="Pangilinan J."/>
            <person name="Riley R."/>
            <person name="LaButti K."/>
            <person name="Andreopoulos B."/>
            <person name="Lipzen A."/>
            <person name="Chen C."/>
            <person name="Yan M."/>
            <person name="Daum C."/>
            <person name="Ng V."/>
            <person name="Clum A."/>
            <person name="Steindorff A."/>
            <person name="Ohm R.A."/>
            <person name="Martin F."/>
            <person name="Silar P."/>
            <person name="Natvig D.O."/>
            <person name="Lalanne C."/>
            <person name="Gautier V."/>
            <person name="Ament-Velasquez S.L."/>
            <person name="Kruys A."/>
            <person name="Hutchinson M.I."/>
            <person name="Powell A.J."/>
            <person name="Barry K."/>
            <person name="Miller A.N."/>
            <person name="Grigoriev I.V."/>
            <person name="Debuchy R."/>
            <person name="Gladieux P."/>
            <person name="Hiltunen Thoren M."/>
            <person name="Johannesson H."/>
        </authorList>
    </citation>
    <scope>NUCLEOTIDE SEQUENCE</scope>
    <source>
        <strain evidence="3">PSN243</strain>
    </source>
</reference>
<keyword evidence="2" id="KW-0812">Transmembrane</keyword>
<feature type="transmembrane region" description="Helical" evidence="2">
    <location>
        <begin position="378"/>
        <end position="399"/>
    </location>
</feature>